<dbReference type="RefSeq" id="WP_008489604.1">
    <property type="nucleotide sequence ID" value="NZ_AMRG01000016.1"/>
</dbReference>
<dbReference type="Pfam" id="PF13432">
    <property type="entry name" value="TPR_16"/>
    <property type="match status" value="1"/>
</dbReference>
<dbReference type="InterPro" id="IPR011990">
    <property type="entry name" value="TPR-like_helical_dom_sf"/>
</dbReference>
<dbReference type="Pfam" id="PF13174">
    <property type="entry name" value="TPR_6"/>
    <property type="match status" value="1"/>
</dbReference>
<comment type="subcellular location">
    <subcellularLocation>
        <location evidence="1">Periplasm</location>
    </subcellularLocation>
</comment>
<reference evidence="5 6" key="1">
    <citation type="journal article" date="2012" name="J. Bacteriol.">
        <title>Genome Sequence of Idiomarina xiamenensis Type Strain 10-D-4.</title>
        <authorList>
            <person name="Lai Q."/>
            <person name="Wang L."/>
            <person name="Wang W."/>
            <person name="Shao Z."/>
        </authorList>
    </citation>
    <scope>NUCLEOTIDE SEQUENCE [LARGE SCALE GENOMIC DNA]</scope>
    <source>
        <strain evidence="5 6">10-D-4</strain>
    </source>
</reference>
<dbReference type="Gene3D" id="1.25.40.10">
    <property type="entry name" value="Tetratricopeptide repeat domain"/>
    <property type="match status" value="1"/>
</dbReference>
<dbReference type="InterPro" id="IPR034706">
    <property type="entry name" value="CpoB"/>
</dbReference>
<dbReference type="InterPro" id="IPR014162">
    <property type="entry name" value="CpoB_C"/>
</dbReference>
<dbReference type="Pfam" id="PF16331">
    <property type="entry name" value="TolA_bind_tri"/>
    <property type="match status" value="1"/>
</dbReference>
<sequence precursor="true">MKKTLTAVLVMVAGSALADPAPVSSVNGSSLEQRIGDLERMLEARNEAQISLLQKVNSLQQDVADLRGITEEHAYRLEQLLQRQRELYKEIDRRLSAAPAAGVNNNVSVDTRQLDNGTSSSQSSTTNQVNYSANLSENEAYDHAIKLVLEDKRYDAAIPEFREFIKRFPQSTYIPNAHYWLGQLLFAKGEYDAATSEFKTVVDEHPDSNKRGDCLLKLGVIAEQQQNNDVARSFYQQVVEQYGDSTEAGLAKKRLSKL</sequence>
<name>K2JZC0_9GAMM</name>
<proteinExistence type="inferred from homology"/>
<feature type="region of interest" description="Disordered" evidence="3">
    <location>
        <begin position="106"/>
        <end position="128"/>
    </location>
</feature>
<accession>K2JZC0</accession>
<dbReference type="Gene3D" id="1.20.5.110">
    <property type="match status" value="1"/>
</dbReference>
<feature type="compositionally biased region" description="Polar residues" evidence="3">
    <location>
        <begin position="106"/>
        <end position="117"/>
    </location>
</feature>
<evidence type="ECO:0000256" key="1">
    <source>
        <dbReference type="HAMAP-Rule" id="MF_02066"/>
    </source>
</evidence>
<dbReference type="STRING" id="740709.A10D4_11234"/>
<dbReference type="HAMAP" id="MF_02066">
    <property type="entry name" value="CpoB"/>
    <property type="match status" value="1"/>
</dbReference>
<dbReference type="EMBL" id="AMRG01000016">
    <property type="protein sequence ID" value="EKE80783.1"/>
    <property type="molecule type" value="Genomic_DNA"/>
</dbReference>
<feature type="signal peptide" evidence="1">
    <location>
        <begin position="1"/>
        <end position="18"/>
    </location>
</feature>
<feature type="repeat" description="TPR" evidence="2">
    <location>
        <begin position="175"/>
        <end position="208"/>
    </location>
</feature>
<dbReference type="NCBIfam" id="TIGR02795">
    <property type="entry name" value="tol_pal_ybgF"/>
    <property type="match status" value="1"/>
</dbReference>
<dbReference type="PATRIC" id="fig|740709.3.peg.2270"/>
<evidence type="ECO:0000313" key="5">
    <source>
        <dbReference type="EMBL" id="EKE80783.1"/>
    </source>
</evidence>
<dbReference type="AlphaFoldDB" id="K2JZC0"/>
<dbReference type="SUPFAM" id="SSF48452">
    <property type="entry name" value="TPR-like"/>
    <property type="match status" value="1"/>
</dbReference>
<protein>
    <recommendedName>
        <fullName evidence="1">Cell division coordinator CpoB</fullName>
    </recommendedName>
</protein>
<evidence type="ECO:0000259" key="4">
    <source>
        <dbReference type="Pfam" id="PF16331"/>
    </source>
</evidence>
<organism evidence="5 6">
    <name type="scientific">Idiomarina xiamenensis 10-D-4</name>
    <dbReference type="NCBI Taxonomy" id="740709"/>
    <lineage>
        <taxon>Bacteria</taxon>
        <taxon>Pseudomonadati</taxon>
        <taxon>Pseudomonadota</taxon>
        <taxon>Gammaproteobacteria</taxon>
        <taxon>Alteromonadales</taxon>
        <taxon>Idiomarinaceae</taxon>
        <taxon>Idiomarina</taxon>
    </lineage>
</organism>
<keyword evidence="1" id="KW-0132">Cell division</keyword>
<keyword evidence="1" id="KW-0574">Periplasm</keyword>
<evidence type="ECO:0000256" key="3">
    <source>
        <dbReference type="SAM" id="MobiDB-lite"/>
    </source>
</evidence>
<keyword evidence="1" id="KW-0131">Cell cycle</keyword>
<dbReference type="GO" id="GO:0043093">
    <property type="term" value="P:FtsZ-dependent cytokinesis"/>
    <property type="evidence" value="ECO:0007669"/>
    <property type="project" value="UniProtKB-UniRule"/>
</dbReference>
<keyword evidence="6" id="KW-1185">Reference proteome</keyword>
<keyword evidence="2" id="KW-0802">TPR repeat</keyword>
<dbReference type="InterPro" id="IPR019734">
    <property type="entry name" value="TPR_rpt"/>
</dbReference>
<evidence type="ECO:0000313" key="6">
    <source>
        <dbReference type="Proteomes" id="UP000014115"/>
    </source>
</evidence>
<dbReference type="OrthoDB" id="9768142at2"/>
<evidence type="ECO:0000256" key="2">
    <source>
        <dbReference type="PROSITE-ProRule" id="PRU00339"/>
    </source>
</evidence>
<comment type="function">
    <text evidence="1">Mediates coordination of peptidoglycan synthesis and outer membrane constriction during cell division.</text>
</comment>
<feature type="domain" description="YbgF trimerisation" evidence="4">
    <location>
        <begin position="30"/>
        <end position="102"/>
    </location>
</feature>
<keyword evidence="1" id="KW-0732">Signal</keyword>
<feature type="chain" id="PRO_5009992104" description="Cell division coordinator CpoB" evidence="1">
    <location>
        <begin position="19"/>
        <end position="258"/>
    </location>
</feature>
<dbReference type="eggNOG" id="COG1729">
    <property type="taxonomic scope" value="Bacteria"/>
</dbReference>
<gene>
    <name evidence="1" type="primary">cpoB</name>
    <name evidence="5" type="ORF">A10D4_11234</name>
</gene>
<dbReference type="PROSITE" id="PS50005">
    <property type="entry name" value="TPR"/>
    <property type="match status" value="1"/>
</dbReference>
<comment type="similarity">
    <text evidence="1">Belongs to the CpoB family.</text>
</comment>
<dbReference type="InterPro" id="IPR032519">
    <property type="entry name" value="YbgF_tri"/>
</dbReference>
<dbReference type="GO" id="GO:0070206">
    <property type="term" value="P:protein trimerization"/>
    <property type="evidence" value="ECO:0007669"/>
    <property type="project" value="InterPro"/>
</dbReference>
<comment type="caution">
    <text evidence="5">The sequence shown here is derived from an EMBL/GenBank/DDBJ whole genome shotgun (WGS) entry which is preliminary data.</text>
</comment>
<dbReference type="GO" id="GO:0030288">
    <property type="term" value="C:outer membrane-bounded periplasmic space"/>
    <property type="evidence" value="ECO:0007669"/>
    <property type="project" value="UniProtKB-UniRule"/>
</dbReference>
<dbReference type="Proteomes" id="UP000014115">
    <property type="component" value="Unassembled WGS sequence"/>
</dbReference>